<evidence type="ECO:0000313" key="2">
    <source>
        <dbReference type="Proteomes" id="UP000800036"/>
    </source>
</evidence>
<sequence>MASLLTIPQETKDLIFANLDTQRKSALAQTNKTPYASVIPSLYSTIELVGKFEYEEKLPIHERPIKDCAHPAMSALIRTFQETDYAKHVKSIRLIRCSAPFEDLERLLAHTSKFTTLACEMNIPFSRHWVDLVPLKRGLLSGRHAIKDLSIGHKILYDHQHENVFPWTQARLHECLYSAIRSSTMPFKTD</sequence>
<protein>
    <submittedName>
        <fullName evidence="1">Uncharacterized protein</fullName>
    </submittedName>
</protein>
<proteinExistence type="predicted"/>
<gene>
    <name evidence="1" type="ORF">BU23DRAFT_645640</name>
</gene>
<dbReference type="Proteomes" id="UP000800036">
    <property type="component" value="Unassembled WGS sequence"/>
</dbReference>
<name>A0A6A5V3T9_9PLEO</name>
<organism evidence="1 2">
    <name type="scientific">Bimuria novae-zelandiae CBS 107.79</name>
    <dbReference type="NCBI Taxonomy" id="1447943"/>
    <lineage>
        <taxon>Eukaryota</taxon>
        <taxon>Fungi</taxon>
        <taxon>Dikarya</taxon>
        <taxon>Ascomycota</taxon>
        <taxon>Pezizomycotina</taxon>
        <taxon>Dothideomycetes</taxon>
        <taxon>Pleosporomycetidae</taxon>
        <taxon>Pleosporales</taxon>
        <taxon>Massarineae</taxon>
        <taxon>Didymosphaeriaceae</taxon>
        <taxon>Bimuria</taxon>
    </lineage>
</organism>
<evidence type="ECO:0000313" key="1">
    <source>
        <dbReference type="EMBL" id="KAF1971775.1"/>
    </source>
</evidence>
<keyword evidence="2" id="KW-1185">Reference proteome</keyword>
<dbReference type="AlphaFoldDB" id="A0A6A5V3T9"/>
<dbReference type="EMBL" id="ML976691">
    <property type="protein sequence ID" value="KAF1971775.1"/>
    <property type="molecule type" value="Genomic_DNA"/>
</dbReference>
<accession>A0A6A5V3T9</accession>
<reference evidence="1" key="1">
    <citation type="journal article" date="2020" name="Stud. Mycol.">
        <title>101 Dothideomycetes genomes: a test case for predicting lifestyles and emergence of pathogens.</title>
        <authorList>
            <person name="Haridas S."/>
            <person name="Albert R."/>
            <person name="Binder M."/>
            <person name="Bloem J."/>
            <person name="Labutti K."/>
            <person name="Salamov A."/>
            <person name="Andreopoulos B."/>
            <person name="Baker S."/>
            <person name="Barry K."/>
            <person name="Bills G."/>
            <person name="Bluhm B."/>
            <person name="Cannon C."/>
            <person name="Castanera R."/>
            <person name="Culley D."/>
            <person name="Daum C."/>
            <person name="Ezra D."/>
            <person name="Gonzalez J."/>
            <person name="Henrissat B."/>
            <person name="Kuo A."/>
            <person name="Liang C."/>
            <person name="Lipzen A."/>
            <person name="Lutzoni F."/>
            <person name="Magnuson J."/>
            <person name="Mondo S."/>
            <person name="Nolan M."/>
            <person name="Ohm R."/>
            <person name="Pangilinan J."/>
            <person name="Park H.-J."/>
            <person name="Ramirez L."/>
            <person name="Alfaro M."/>
            <person name="Sun H."/>
            <person name="Tritt A."/>
            <person name="Yoshinaga Y."/>
            <person name="Zwiers L.-H."/>
            <person name="Turgeon B."/>
            <person name="Goodwin S."/>
            <person name="Spatafora J."/>
            <person name="Crous P."/>
            <person name="Grigoriev I."/>
        </authorList>
    </citation>
    <scope>NUCLEOTIDE SEQUENCE</scope>
    <source>
        <strain evidence="1">CBS 107.79</strain>
    </source>
</reference>